<feature type="domain" description="DUF4142" evidence="2">
    <location>
        <begin position="28"/>
        <end position="86"/>
    </location>
</feature>
<feature type="chain" id="PRO_5016305596" evidence="1">
    <location>
        <begin position="23"/>
        <end position="97"/>
    </location>
</feature>
<evidence type="ECO:0000259" key="2">
    <source>
        <dbReference type="Pfam" id="PF13628"/>
    </source>
</evidence>
<proteinExistence type="predicted"/>
<comment type="caution">
    <text evidence="3">The sequence shown here is derived from an EMBL/GenBank/DDBJ whole genome shotgun (WGS) entry which is preliminary data.</text>
</comment>
<dbReference type="AlphaFoldDB" id="A0A318IMA9"/>
<dbReference type="Pfam" id="PF13628">
    <property type="entry name" value="DUF4142"/>
    <property type="match status" value="1"/>
</dbReference>
<dbReference type="Proteomes" id="UP000247755">
    <property type="component" value="Unassembled WGS sequence"/>
</dbReference>
<dbReference type="EMBL" id="QJJY01000007">
    <property type="protein sequence ID" value="PXX35000.1"/>
    <property type="molecule type" value="Genomic_DNA"/>
</dbReference>
<dbReference type="PANTHER" id="PTHR38593">
    <property type="entry name" value="BLR2558 PROTEIN"/>
    <property type="match status" value="1"/>
</dbReference>
<reference evidence="3 4" key="1">
    <citation type="submission" date="2018-05" db="EMBL/GenBank/DDBJ databases">
        <title>Comparative genomics of bacterial root endophytes of switchgrass collected from native prairies over two seasons.</title>
        <authorList>
            <person name="Tang Y."/>
        </authorList>
    </citation>
    <scope>NUCLEOTIDE SEQUENCE [LARGE SCALE GENOMIC DNA]</scope>
    <source>
        <strain evidence="3 4">NFIX32</strain>
    </source>
</reference>
<accession>A0A318IMA9</accession>
<evidence type="ECO:0000256" key="1">
    <source>
        <dbReference type="SAM" id="SignalP"/>
    </source>
</evidence>
<keyword evidence="1" id="KW-0732">Signal</keyword>
<dbReference type="PANTHER" id="PTHR38593:SF1">
    <property type="entry name" value="BLR2558 PROTEIN"/>
    <property type="match status" value="1"/>
</dbReference>
<name>A0A318IMA9_BURPY</name>
<gene>
    <name evidence="3" type="ORF">NA66_100712</name>
</gene>
<sequence>MALTYKLSLVALLSTLPLAACAQDAQLTDPRIAAIVVTANQVGIDAGKLAIGKTHTTQVRDFAKLMVTDHTSVNRSAVALATRLNLFYASASERPAR</sequence>
<feature type="signal peptide" evidence="1">
    <location>
        <begin position="1"/>
        <end position="22"/>
    </location>
</feature>
<evidence type="ECO:0000313" key="4">
    <source>
        <dbReference type="Proteomes" id="UP000247755"/>
    </source>
</evidence>
<organism evidence="3 4">
    <name type="scientific">Burkholderia pyrrocinia</name>
    <name type="common">Pseudomonas pyrrocinia</name>
    <dbReference type="NCBI Taxonomy" id="60550"/>
    <lineage>
        <taxon>Bacteria</taxon>
        <taxon>Pseudomonadati</taxon>
        <taxon>Pseudomonadota</taxon>
        <taxon>Betaproteobacteria</taxon>
        <taxon>Burkholderiales</taxon>
        <taxon>Burkholderiaceae</taxon>
        <taxon>Burkholderia</taxon>
        <taxon>Burkholderia cepacia complex</taxon>
    </lineage>
</organism>
<evidence type="ECO:0000313" key="3">
    <source>
        <dbReference type="EMBL" id="PXX35000.1"/>
    </source>
</evidence>
<protein>
    <submittedName>
        <fullName evidence="3">Putative membrane protein</fullName>
    </submittedName>
</protein>
<dbReference type="InterPro" id="IPR025419">
    <property type="entry name" value="DUF4142"/>
</dbReference>